<feature type="transmembrane region" description="Helical" evidence="1">
    <location>
        <begin position="272"/>
        <end position="289"/>
    </location>
</feature>
<evidence type="ECO:0000313" key="3">
    <source>
        <dbReference type="Proteomes" id="UP000679179"/>
    </source>
</evidence>
<feature type="transmembrane region" description="Helical" evidence="1">
    <location>
        <begin position="98"/>
        <end position="121"/>
    </location>
</feature>
<reference evidence="2" key="1">
    <citation type="submission" date="2021-03" db="EMBL/GenBank/DDBJ databases">
        <title>Taxonomic study of Clostridium polyendosporum from meadow-gley soil under rice.</title>
        <authorList>
            <person name="Kobayashi H."/>
            <person name="Tanizawa Y."/>
            <person name="Yagura M."/>
        </authorList>
    </citation>
    <scope>NUCLEOTIDE SEQUENCE</scope>
    <source>
        <strain evidence="2">JCM 30710</strain>
    </source>
</reference>
<feature type="transmembrane region" description="Helical" evidence="1">
    <location>
        <begin position="189"/>
        <end position="208"/>
    </location>
</feature>
<feature type="transmembrane region" description="Helical" evidence="1">
    <location>
        <begin position="368"/>
        <end position="396"/>
    </location>
</feature>
<dbReference type="EMBL" id="BOPZ01000010">
    <property type="protein sequence ID" value="GIM28846.1"/>
    <property type="molecule type" value="Genomic_DNA"/>
</dbReference>
<organism evidence="2 3">
    <name type="scientific">Clostridium polyendosporum</name>
    <dbReference type="NCBI Taxonomy" id="69208"/>
    <lineage>
        <taxon>Bacteria</taxon>
        <taxon>Bacillati</taxon>
        <taxon>Bacillota</taxon>
        <taxon>Clostridia</taxon>
        <taxon>Eubacteriales</taxon>
        <taxon>Clostridiaceae</taxon>
        <taxon>Clostridium</taxon>
    </lineage>
</organism>
<accession>A0A919VGP4</accession>
<dbReference type="RefSeq" id="WP_212903566.1">
    <property type="nucleotide sequence ID" value="NZ_BOPZ01000010.1"/>
</dbReference>
<feature type="transmembrane region" description="Helical" evidence="1">
    <location>
        <begin position="6"/>
        <end position="23"/>
    </location>
</feature>
<dbReference type="Proteomes" id="UP000679179">
    <property type="component" value="Unassembled WGS sequence"/>
</dbReference>
<feature type="transmembrane region" description="Helical" evidence="1">
    <location>
        <begin position="158"/>
        <end position="177"/>
    </location>
</feature>
<keyword evidence="1" id="KW-0472">Membrane</keyword>
<keyword evidence="3" id="KW-1185">Reference proteome</keyword>
<comment type="caution">
    <text evidence="2">The sequence shown here is derived from an EMBL/GenBank/DDBJ whole genome shotgun (WGS) entry which is preliminary data.</text>
</comment>
<proteinExistence type="predicted"/>
<sequence length="468" mass="49193">MVMLSLIHYVYIIITVIILATLALRKNLYLPCILGILIIAFMYSGNAVKAIQIMYNSFITATTEFLGIIMVIALVMAMSKALSDIGADKAMIRPLKKVIRGPISAFFILGFVMLFIGWFIWPAPGVALIGTLLLPAALEAGLSAVWAASAMNLFGHGIALSSDFFIQGAPAITAKAAGVSTYTMMKESIPLWLVMSFVTIGVASVPLFKQYAKKNSKNKEYVKSEVAVTKDIPVGEDECSVASKIIAVLVPLVFIIDIIIMIKYKIVGSDASALVGGTATIIMCIIALIPRKSKPYNLTKSMQKIGDFFGHGLMFGIEVFAPVIVIAAFFFLGGEGTAKAILGPNATGFLNDIGIALSHAVPMGKFPIIVIVAAAGALCALDGSGFSALPLVGSLAQAFAPSIDVNPAALATIGQMTAIFVGGGTIIPWGVLPIPGVCGIAPEELCKHDLIPVLSGFVAIIIVGTIIL</sequence>
<feature type="transmembrane region" description="Helical" evidence="1">
    <location>
        <begin position="245"/>
        <end position="266"/>
    </location>
</feature>
<feature type="transmembrane region" description="Helical" evidence="1">
    <location>
        <begin position="28"/>
        <end position="47"/>
    </location>
</feature>
<feature type="transmembrane region" description="Helical" evidence="1">
    <location>
        <begin position="53"/>
        <end position="77"/>
    </location>
</feature>
<feature type="transmembrane region" description="Helical" evidence="1">
    <location>
        <begin position="408"/>
        <end position="430"/>
    </location>
</feature>
<feature type="transmembrane region" description="Helical" evidence="1">
    <location>
        <begin position="127"/>
        <end position="146"/>
    </location>
</feature>
<protein>
    <submittedName>
        <fullName evidence="2">Transporter</fullName>
    </submittedName>
</protein>
<gene>
    <name evidence="2" type="ORF">CPJCM30710_15120</name>
</gene>
<keyword evidence="1" id="KW-1133">Transmembrane helix</keyword>
<dbReference type="AlphaFoldDB" id="A0A919VGP4"/>
<evidence type="ECO:0000256" key="1">
    <source>
        <dbReference type="SAM" id="Phobius"/>
    </source>
</evidence>
<feature type="transmembrane region" description="Helical" evidence="1">
    <location>
        <begin position="309"/>
        <end position="332"/>
    </location>
</feature>
<feature type="transmembrane region" description="Helical" evidence="1">
    <location>
        <begin position="450"/>
        <end position="467"/>
    </location>
</feature>
<keyword evidence="1" id="KW-0812">Transmembrane</keyword>
<evidence type="ECO:0000313" key="2">
    <source>
        <dbReference type="EMBL" id="GIM28846.1"/>
    </source>
</evidence>
<name>A0A919VGP4_9CLOT</name>